<dbReference type="Gene3D" id="6.10.250.2750">
    <property type="match status" value="1"/>
</dbReference>
<reference evidence="2 3" key="1">
    <citation type="submission" date="2015-07" db="EMBL/GenBank/DDBJ databases">
        <title>Draft genome sequence of a diazotrophic, plant growth-promoting rhizobacterium of the Pseudomonas syringae complex.</title>
        <authorList>
            <person name="Patten C.L."/>
            <person name="Jeong H."/>
        </authorList>
    </citation>
    <scope>NUCLEOTIDE SEQUENCE [LARGE SCALE GENOMIC DNA]</scope>
    <source>
        <strain evidence="2 3">GR12-2</strain>
    </source>
</reference>
<dbReference type="PANTHER" id="PTHR42905">
    <property type="entry name" value="PHOSPHOENOLPYRUVATE CARBOXYLASE"/>
    <property type="match status" value="1"/>
</dbReference>
<accession>A0A1C7Z2R5</accession>
<dbReference type="Pfam" id="PF13714">
    <property type="entry name" value="PEP_mutase"/>
    <property type="match status" value="1"/>
</dbReference>
<dbReference type="EMBL" id="LGSI01000056">
    <property type="protein sequence ID" value="OCR23287.1"/>
    <property type="molecule type" value="Genomic_DNA"/>
</dbReference>
<protein>
    <submittedName>
        <fullName evidence="2">2-methylisocitrate lyase</fullName>
    </submittedName>
</protein>
<keyword evidence="1" id="KW-0479">Metal-binding</keyword>
<evidence type="ECO:0000256" key="1">
    <source>
        <dbReference type="ARBA" id="ARBA00022723"/>
    </source>
</evidence>
<comment type="caution">
    <text evidence="2">The sequence shown here is derived from an EMBL/GenBank/DDBJ whole genome shotgun (WGS) entry which is preliminary data.</text>
</comment>
<keyword evidence="2" id="KW-0456">Lyase</keyword>
<dbReference type="PANTHER" id="PTHR42905:SF16">
    <property type="entry name" value="CARBOXYPHOSPHONOENOLPYRUVATE PHOSPHONOMUTASE-LIKE PROTEIN (AFU_ORTHOLOGUE AFUA_5G07230)"/>
    <property type="match status" value="1"/>
</dbReference>
<dbReference type="PATRIC" id="fig|317.243.peg.3782"/>
<dbReference type="InterPro" id="IPR039556">
    <property type="entry name" value="ICL/PEPM"/>
</dbReference>
<evidence type="ECO:0000313" key="2">
    <source>
        <dbReference type="EMBL" id="OCR23287.1"/>
    </source>
</evidence>
<dbReference type="Gene3D" id="3.20.20.60">
    <property type="entry name" value="Phosphoenolpyruvate-binding domains"/>
    <property type="match status" value="1"/>
</dbReference>
<dbReference type="SUPFAM" id="SSF51621">
    <property type="entry name" value="Phosphoenolpyruvate/pyruvate domain"/>
    <property type="match status" value="1"/>
</dbReference>
<dbReference type="InterPro" id="IPR015813">
    <property type="entry name" value="Pyrv/PenolPyrv_kinase-like_dom"/>
</dbReference>
<dbReference type="AlphaFoldDB" id="A0A1C7Z2R5"/>
<proteinExistence type="predicted"/>
<sequence>MDARQLLRAQTFQAMHERDSAFVIPNPWDAGSAKLLASMGFECLATTSAGLAFALGRADAEGAISRDEALENIRAIVAATDLPVAADLENCFADSPEGCAETLLKAAQTGIVGGSIEDASGNPDDPIYAFDLAVERVRAAVAAARSLPFPFLLTARAENLLNGRMDFADTLRRLEAYADAGADVLYAPGLRTREQVIAVVQAVAPRPVNVLMGLNGVNLSVQQLSECGVRRISVGSSLARAAFGGLYRAAEEIRAQGTFTYAEQALPFDQLNALFKP</sequence>
<name>A0A1C7Z2R5_PSESX</name>
<dbReference type="CDD" id="cd00377">
    <property type="entry name" value="ICL_PEPM"/>
    <property type="match status" value="1"/>
</dbReference>
<dbReference type="RefSeq" id="WP_065834784.1">
    <property type="nucleotide sequence ID" value="NZ_LGSI01000056.1"/>
</dbReference>
<dbReference type="InterPro" id="IPR040442">
    <property type="entry name" value="Pyrv_kinase-like_dom_sf"/>
</dbReference>
<dbReference type="GO" id="GO:0016829">
    <property type="term" value="F:lyase activity"/>
    <property type="evidence" value="ECO:0007669"/>
    <property type="project" value="UniProtKB-KW"/>
</dbReference>
<organism evidence="2 3">
    <name type="scientific">Pseudomonas syringae</name>
    <dbReference type="NCBI Taxonomy" id="317"/>
    <lineage>
        <taxon>Bacteria</taxon>
        <taxon>Pseudomonadati</taxon>
        <taxon>Pseudomonadota</taxon>
        <taxon>Gammaproteobacteria</taxon>
        <taxon>Pseudomonadales</taxon>
        <taxon>Pseudomonadaceae</taxon>
        <taxon>Pseudomonas</taxon>
    </lineage>
</organism>
<dbReference type="GO" id="GO:0046872">
    <property type="term" value="F:metal ion binding"/>
    <property type="evidence" value="ECO:0007669"/>
    <property type="project" value="UniProtKB-KW"/>
</dbReference>
<evidence type="ECO:0000313" key="3">
    <source>
        <dbReference type="Proteomes" id="UP000093104"/>
    </source>
</evidence>
<dbReference type="OrthoDB" id="9785398at2"/>
<dbReference type="Proteomes" id="UP000093104">
    <property type="component" value="Unassembled WGS sequence"/>
</dbReference>
<gene>
    <name evidence="2" type="ORF">AFK24_19465</name>
</gene>